<keyword evidence="1 2" id="KW-0694">RNA-binding</keyword>
<dbReference type="Proteomes" id="UP000054166">
    <property type="component" value="Unassembled WGS sequence"/>
</dbReference>
<dbReference type="SUPFAM" id="SSF54928">
    <property type="entry name" value="RNA-binding domain, RBD"/>
    <property type="match status" value="1"/>
</dbReference>
<dbReference type="InParanoid" id="A0A0C3BCN6"/>
<reference evidence="6" key="2">
    <citation type="submission" date="2015-01" db="EMBL/GenBank/DDBJ databases">
        <title>Evolutionary Origins and Diversification of the Mycorrhizal Mutualists.</title>
        <authorList>
            <consortium name="DOE Joint Genome Institute"/>
            <consortium name="Mycorrhizal Genomics Consortium"/>
            <person name="Kohler A."/>
            <person name="Kuo A."/>
            <person name="Nagy L.G."/>
            <person name="Floudas D."/>
            <person name="Copeland A."/>
            <person name="Barry K.W."/>
            <person name="Cichocki N."/>
            <person name="Veneault-Fourrey C."/>
            <person name="LaButti K."/>
            <person name="Lindquist E.A."/>
            <person name="Lipzen A."/>
            <person name="Lundell T."/>
            <person name="Morin E."/>
            <person name="Murat C."/>
            <person name="Riley R."/>
            <person name="Ohm R."/>
            <person name="Sun H."/>
            <person name="Tunlid A."/>
            <person name="Henrissat B."/>
            <person name="Grigoriev I.V."/>
            <person name="Hibbett D.S."/>
            <person name="Martin F."/>
        </authorList>
    </citation>
    <scope>NUCLEOTIDE SEQUENCE [LARGE SCALE GENOMIC DNA]</scope>
    <source>
        <strain evidence="6">F 1598</strain>
    </source>
</reference>
<dbReference type="InterPro" id="IPR012677">
    <property type="entry name" value="Nucleotide-bd_a/b_plait_sf"/>
</dbReference>
<dbReference type="InterPro" id="IPR035979">
    <property type="entry name" value="RBD_domain_sf"/>
</dbReference>
<dbReference type="STRING" id="765440.A0A0C3BCN6"/>
<accession>A0A0C3BCN6</accession>
<name>A0A0C3BCN6_PILCF</name>
<feature type="compositionally biased region" description="Polar residues" evidence="3">
    <location>
        <begin position="46"/>
        <end position="55"/>
    </location>
</feature>
<evidence type="ECO:0000313" key="5">
    <source>
        <dbReference type="EMBL" id="KIM75077.1"/>
    </source>
</evidence>
<dbReference type="GO" id="GO:0003723">
    <property type="term" value="F:RNA binding"/>
    <property type="evidence" value="ECO:0007669"/>
    <property type="project" value="UniProtKB-UniRule"/>
</dbReference>
<feature type="compositionally biased region" description="Low complexity" evidence="3">
    <location>
        <begin position="67"/>
        <end position="83"/>
    </location>
</feature>
<dbReference type="Pfam" id="PF04059">
    <property type="entry name" value="RRM_2"/>
    <property type="match status" value="1"/>
</dbReference>
<evidence type="ECO:0000256" key="2">
    <source>
        <dbReference type="PROSITE-ProRule" id="PRU00176"/>
    </source>
</evidence>
<evidence type="ECO:0000256" key="3">
    <source>
        <dbReference type="SAM" id="MobiDB-lite"/>
    </source>
</evidence>
<dbReference type="InterPro" id="IPR007201">
    <property type="entry name" value="Mei2-like_Rrm_C"/>
</dbReference>
<dbReference type="CDD" id="cd12532">
    <property type="entry name" value="RRM3_MEI2_fungi"/>
    <property type="match status" value="1"/>
</dbReference>
<protein>
    <recommendedName>
        <fullName evidence="4">RRM domain-containing protein</fullName>
    </recommendedName>
</protein>
<dbReference type="Gene3D" id="3.30.70.330">
    <property type="match status" value="1"/>
</dbReference>
<evidence type="ECO:0000313" key="6">
    <source>
        <dbReference type="Proteomes" id="UP000054166"/>
    </source>
</evidence>
<sequence length="313" mass="35597">MYYPPHVPGEFHLSGNSSEVVEYISPYQPQTQFRHYPQYPEPVPSPNTHTSTTLDSARLSDSPEVAPSRPLESSSSQSNERNQLNLVRIENGQDTRTTVMVKNIPNKMSDKDLIAYIGNVCPRRIDFLYLRMDFQNECNVGYAFVNFITVEDLLNFAKAKLGIKWNMFSSEKVLQMSYANYQGKEALVEKFKNSCIMDEREAWRPKIFYSNPGPQQGLPELFPAPTHIRRKERSSLNRGALFIPGASGNHHLHNVANREQRVRAADEPPSPLEPEETDSPVEGHRNTHFSAPTPLTSSRLKKANQHQASRSTR</sequence>
<feature type="compositionally biased region" description="Polar residues" evidence="3">
    <location>
        <begin position="288"/>
        <end position="298"/>
    </location>
</feature>
<proteinExistence type="predicted"/>
<feature type="region of interest" description="Disordered" evidence="3">
    <location>
        <begin position="33"/>
        <end position="83"/>
    </location>
</feature>
<dbReference type="PROSITE" id="PS50102">
    <property type="entry name" value="RRM"/>
    <property type="match status" value="1"/>
</dbReference>
<feature type="domain" description="RRM" evidence="4">
    <location>
        <begin position="97"/>
        <end position="181"/>
    </location>
</feature>
<reference evidence="5 6" key="1">
    <citation type="submission" date="2014-04" db="EMBL/GenBank/DDBJ databases">
        <authorList>
            <consortium name="DOE Joint Genome Institute"/>
            <person name="Kuo A."/>
            <person name="Tarkka M."/>
            <person name="Buscot F."/>
            <person name="Kohler A."/>
            <person name="Nagy L.G."/>
            <person name="Floudas D."/>
            <person name="Copeland A."/>
            <person name="Barry K.W."/>
            <person name="Cichocki N."/>
            <person name="Veneault-Fourrey C."/>
            <person name="LaButti K."/>
            <person name="Lindquist E.A."/>
            <person name="Lipzen A."/>
            <person name="Lundell T."/>
            <person name="Morin E."/>
            <person name="Murat C."/>
            <person name="Sun H."/>
            <person name="Tunlid A."/>
            <person name="Henrissat B."/>
            <person name="Grigoriev I.V."/>
            <person name="Hibbett D.S."/>
            <person name="Martin F."/>
            <person name="Nordberg H.P."/>
            <person name="Cantor M.N."/>
            <person name="Hua S.X."/>
        </authorList>
    </citation>
    <scope>NUCLEOTIDE SEQUENCE [LARGE SCALE GENOMIC DNA]</scope>
    <source>
        <strain evidence="5 6">F 1598</strain>
    </source>
</reference>
<dbReference type="EMBL" id="KN833051">
    <property type="protein sequence ID" value="KIM75077.1"/>
    <property type="molecule type" value="Genomic_DNA"/>
</dbReference>
<dbReference type="HOGENOM" id="CLU_075865_0_0_1"/>
<dbReference type="InterPro" id="IPR000504">
    <property type="entry name" value="RRM_dom"/>
</dbReference>
<feature type="region of interest" description="Disordered" evidence="3">
    <location>
        <begin position="259"/>
        <end position="313"/>
    </location>
</feature>
<dbReference type="PANTHER" id="PTHR23189">
    <property type="entry name" value="RNA RECOGNITION MOTIF-CONTAINING"/>
    <property type="match status" value="1"/>
</dbReference>
<organism evidence="5 6">
    <name type="scientific">Piloderma croceum (strain F 1598)</name>
    <dbReference type="NCBI Taxonomy" id="765440"/>
    <lineage>
        <taxon>Eukaryota</taxon>
        <taxon>Fungi</taxon>
        <taxon>Dikarya</taxon>
        <taxon>Basidiomycota</taxon>
        <taxon>Agaricomycotina</taxon>
        <taxon>Agaricomycetes</taxon>
        <taxon>Agaricomycetidae</taxon>
        <taxon>Atheliales</taxon>
        <taxon>Atheliaceae</taxon>
        <taxon>Piloderma</taxon>
    </lineage>
</organism>
<gene>
    <name evidence="5" type="ORF">PILCRDRAFT_79437</name>
</gene>
<evidence type="ECO:0000256" key="1">
    <source>
        <dbReference type="ARBA" id="ARBA00022884"/>
    </source>
</evidence>
<dbReference type="InterPro" id="IPR034862">
    <property type="entry name" value="Fungal_Mei2-like_RRM3"/>
</dbReference>
<evidence type="ECO:0000259" key="4">
    <source>
        <dbReference type="PROSITE" id="PS50102"/>
    </source>
</evidence>
<dbReference type="AlphaFoldDB" id="A0A0C3BCN6"/>
<dbReference type="OrthoDB" id="417481at2759"/>
<keyword evidence="6" id="KW-1185">Reference proteome</keyword>